<organism evidence="3 4">
    <name type="scientific">Neurospora intermedia</name>
    <dbReference type="NCBI Taxonomy" id="5142"/>
    <lineage>
        <taxon>Eukaryota</taxon>
        <taxon>Fungi</taxon>
        <taxon>Dikarya</taxon>
        <taxon>Ascomycota</taxon>
        <taxon>Pezizomycotina</taxon>
        <taxon>Sordariomycetes</taxon>
        <taxon>Sordariomycetidae</taxon>
        <taxon>Sordariales</taxon>
        <taxon>Sordariaceae</taxon>
        <taxon>Neurospora</taxon>
    </lineage>
</organism>
<evidence type="ECO:0000313" key="4">
    <source>
        <dbReference type="Proteomes" id="UP001451303"/>
    </source>
</evidence>
<comment type="caution">
    <text evidence="3">The sequence shown here is derived from an EMBL/GenBank/DDBJ whole genome shotgun (WGS) entry which is preliminary data.</text>
</comment>
<feature type="region of interest" description="Disordered" evidence="1">
    <location>
        <begin position="38"/>
        <end position="71"/>
    </location>
</feature>
<proteinExistence type="predicted"/>
<dbReference type="Proteomes" id="UP001451303">
    <property type="component" value="Unassembled WGS sequence"/>
</dbReference>
<sequence length="115" mass="13011">MGEGERPEEGKRCGSAMSHAPPMLLLLLLLLLTHITPAQQQQHSEPTEDTLLEAPSPRGKAPRPPPLLSTSSWAYNPFHFPSIPMFLSDDDKDMGKKRKGKKKKKKNRTRERKGW</sequence>
<keyword evidence="2" id="KW-0732">Signal</keyword>
<dbReference type="EMBL" id="JAVLET010000004">
    <property type="protein sequence ID" value="KAL0470982.1"/>
    <property type="molecule type" value="Genomic_DNA"/>
</dbReference>
<evidence type="ECO:0000313" key="3">
    <source>
        <dbReference type="EMBL" id="KAL0470982.1"/>
    </source>
</evidence>
<gene>
    <name evidence="3" type="ORF">QR685DRAFT_270449</name>
</gene>
<feature type="region of interest" description="Disordered" evidence="1">
    <location>
        <begin position="84"/>
        <end position="115"/>
    </location>
</feature>
<feature type="compositionally biased region" description="Basic residues" evidence="1">
    <location>
        <begin position="95"/>
        <end position="115"/>
    </location>
</feature>
<name>A0ABR3DF33_NEUIN</name>
<keyword evidence="4" id="KW-1185">Reference proteome</keyword>
<evidence type="ECO:0000256" key="1">
    <source>
        <dbReference type="SAM" id="MobiDB-lite"/>
    </source>
</evidence>
<reference evidence="3 4" key="1">
    <citation type="submission" date="2023-09" db="EMBL/GenBank/DDBJ databases">
        <title>Multi-omics analysis of a traditional fermented food reveals byproduct-associated fungal strains for waste-to-food upcycling.</title>
        <authorList>
            <consortium name="Lawrence Berkeley National Laboratory"/>
            <person name="Rekdal V.M."/>
            <person name="Villalobos-Escobedo J.M."/>
            <person name="Rodriguez-Valeron N."/>
            <person name="Garcia M.O."/>
            <person name="Vasquez D.P."/>
            <person name="Damayanti I."/>
            <person name="Sorensen P.M."/>
            <person name="Baidoo E.E."/>
            <person name="De Carvalho A.C."/>
            <person name="Riley R."/>
            <person name="Lipzen A."/>
            <person name="He G."/>
            <person name="Yan M."/>
            <person name="Haridas S."/>
            <person name="Daum C."/>
            <person name="Yoshinaga Y."/>
            <person name="Ng V."/>
            <person name="Grigoriev I.V."/>
            <person name="Munk R."/>
            <person name="Nuraida L."/>
            <person name="Wijaya C.H."/>
            <person name="Morales P.-C."/>
            <person name="Keasling J.D."/>
        </authorList>
    </citation>
    <scope>NUCLEOTIDE SEQUENCE [LARGE SCALE GENOMIC DNA]</scope>
    <source>
        <strain evidence="3 4">FGSC 2613</strain>
    </source>
</reference>
<evidence type="ECO:0000256" key="2">
    <source>
        <dbReference type="SAM" id="SignalP"/>
    </source>
</evidence>
<feature type="chain" id="PRO_5046462828" evidence="2">
    <location>
        <begin position="41"/>
        <end position="115"/>
    </location>
</feature>
<protein>
    <submittedName>
        <fullName evidence="3">Uncharacterized protein</fullName>
    </submittedName>
</protein>
<accession>A0ABR3DF33</accession>
<feature type="signal peptide" evidence="2">
    <location>
        <begin position="1"/>
        <end position="40"/>
    </location>
</feature>